<feature type="region of interest" description="Disordered" evidence="2">
    <location>
        <begin position="103"/>
        <end position="144"/>
    </location>
</feature>
<keyword evidence="3" id="KW-0472">Membrane</keyword>
<dbReference type="RefSeq" id="WP_041806330.1">
    <property type="nucleotide sequence ID" value="NZ_CP172416.1"/>
</dbReference>
<evidence type="ECO:0008006" key="5">
    <source>
        <dbReference type="Google" id="ProtNLM"/>
    </source>
</evidence>
<reference evidence="4" key="1">
    <citation type="journal article" date="1999" name="J. Biol. Chem.">
        <title>Biosynthesis of mannosylglycerate in the thermophilic bacterium Rhodothermus marinus. Biochemical and genetic characterization of a mannosylglycerate synthase.</title>
        <authorList>
            <person name="Martins L.O."/>
            <person name="Empadinhas N."/>
            <person name="Marugg J.D."/>
            <person name="Miguel C."/>
            <person name="Ferreira C."/>
            <person name="da Costa M.S."/>
            <person name="Santos H."/>
        </authorList>
    </citation>
    <scope>NUCLEOTIDE SEQUENCE</scope>
    <source>
        <strain evidence="4">DSM 4252</strain>
    </source>
</reference>
<feature type="compositionally biased region" description="Low complexity" evidence="2">
    <location>
        <begin position="112"/>
        <end position="122"/>
    </location>
</feature>
<evidence type="ECO:0000256" key="3">
    <source>
        <dbReference type="SAM" id="Phobius"/>
    </source>
</evidence>
<name>Q9RFQ9_RHOMR</name>
<evidence type="ECO:0000313" key="4">
    <source>
        <dbReference type="EMBL" id="AAF16906.1"/>
    </source>
</evidence>
<dbReference type="AlphaFoldDB" id="Q9RFQ9"/>
<accession>Q9RFQ9</accession>
<dbReference type="GO" id="GO:0003677">
    <property type="term" value="F:DNA binding"/>
    <property type="evidence" value="ECO:0007669"/>
    <property type="project" value="InterPro"/>
</dbReference>
<dbReference type="EMBL" id="AF173987">
    <property type="protein sequence ID" value="AAF16906.1"/>
    <property type="molecule type" value="Genomic_DNA"/>
</dbReference>
<keyword evidence="3" id="KW-1133">Transmembrane helix</keyword>
<sequence>MREQAVLENMRRLAHDLRRIREKQKRSLQEIHNETKIALELLQHFERTALYDHERYNPVYLRSFARTYASAIGIDPAAVLDAVELAFEGRYRNQLAVRFLGEEPLPEPEPETAPAEASTPEAAPERKPPQESETPLPLVTTPGGLERLERPARWKARVVGVIVVVMAAAGIWYLLRPAPAPPPEPLPVDTATVPAAATDTTPSVETPPVQVPVLGDTITATVIAAFDKVDPIRVRIDRDLRRPYWIEQGDSMQFRFTERIILENQLDDIQLRLDGHPYPTDRRDAEGRIVITREQLQAYLDSLARGVQ</sequence>
<feature type="transmembrane region" description="Helical" evidence="3">
    <location>
        <begin position="156"/>
        <end position="175"/>
    </location>
</feature>
<evidence type="ECO:0000256" key="2">
    <source>
        <dbReference type="SAM" id="MobiDB-lite"/>
    </source>
</evidence>
<dbReference type="Gene3D" id="1.10.260.40">
    <property type="entry name" value="lambda repressor-like DNA-binding domains"/>
    <property type="match status" value="1"/>
</dbReference>
<proteinExistence type="predicted"/>
<feature type="coiled-coil region" evidence="1">
    <location>
        <begin position="7"/>
        <end position="34"/>
    </location>
</feature>
<keyword evidence="3" id="KW-0812">Transmembrane</keyword>
<dbReference type="Pfam" id="PF13413">
    <property type="entry name" value="HTH_25"/>
    <property type="match status" value="1"/>
</dbReference>
<protein>
    <recommendedName>
        <fullName evidence="5">Helix-turn-helix domain-containing protein</fullName>
    </recommendedName>
</protein>
<keyword evidence="1" id="KW-0175">Coiled coil</keyword>
<organism evidence="4">
    <name type="scientific">Rhodothermus marinus</name>
    <name type="common">Rhodothermus obamensis</name>
    <dbReference type="NCBI Taxonomy" id="29549"/>
    <lineage>
        <taxon>Bacteria</taxon>
        <taxon>Pseudomonadati</taxon>
        <taxon>Rhodothermota</taxon>
        <taxon>Rhodothermia</taxon>
        <taxon>Rhodothermales</taxon>
        <taxon>Rhodothermaceae</taxon>
        <taxon>Rhodothermus</taxon>
    </lineage>
</organism>
<dbReference type="InterPro" id="IPR010982">
    <property type="entry name" value="Lambda_DNA-bd_dom_sf"/>
</dbReference>
<evidence type="ECO:0000256" key="1">
    <source>
        <dbReference type="SAM" id="Coils"/>
    </source>
</evidence>